<dbReference type="InterPro" id="IPR014710">
    <property type="entry name" value="RmlC-like_jellyroll"/>
</dbReference>
<evidence type="ECO:0000313" key="4">
    <source>
        <dbReference type="Proteomes" id="UP001152172"/>
    </source>
</evidence>
<dbReference type="EMBL" id="JAMKBI010000001">
    <property type="protein sequence ID" value="MCZ8532043.1"/>
    <property type="molecule type" value="Genomic_DNA"/>
</dbReference>
<accession>A0A9X3L600</accession>
<protein>
    <submittedName>
        <fullName evidence="3">Helix-turn-helix domain-containing protein</fullName>
    </submittedName>
</protein>
<dbReference type="GO" id="GO:0005829">
    <property type="term" value="C:cytosol"/>
    <property type="evidence" value="ECO:0007669"/>
    <property type="project" value="TreeGrafter"/>
</dbReference>
<sequence length="187" mass="21093">MFKLVFPKSEVGKRIRYLRRFQGLTSDELAKKASVSQSMISQIERGQVSPSLETLWKLSHSLKVPVFSFFEAEENNAVTLTRKGEGHFIKRVRPNVGYELLSPSSGKQMSFFKMTVSPGEGTDDPLMFHGGEECGLMLVGSLRIEIEGEVYLIDEGDSIYFDSSLPHRFMNDGETDAIAVWTMTHDF</sequence>
<dbReference type="Proteomes" id="UP001152172">
    <property type="component" value="Unassembled WGS sequence"/>
</dbReference>
<dbReference type="PANTHER" id="PTHR46797:SF19">
    <property type="entry name" value="BLL2473 PROTEIN"/>
    <property type="match status" value="1"/>
</dbReference>
<dbReference type="InterPro" id="IPR011051">
    <property type="entry name" value="RmlC_Cupin_sf"/>
</dbReference>
<gene>
    <name evidence="3" type="ORF">M9R61_01620</name>
</gene>
<comment type="caution">
    <text evidence="3">The sequence shown here is derived from an EMBL/GenBank/DDBJ whole genome shotgun (WGS) entry which is preliminary data.</text>
</comment>
<evidence type="ECO:0000259" key="2">
    <source>
        <dbReference type="PROSITE" id="PS50943"/>
    </source>
</evidence>
<dbReference type="CDD" id="cd00093">
    <property type="entry name" value="HTH_XRE"/>
    <property type="match status" value="1"/>
</dbReference>
<dbReference type="SUPFAM" id="SSF47413">
    <property type="entry name" value="lambda repressor-like DNA-binding domains"/>
    <property type="match status" value="1"/>
</dbReference>
<dbReference type="Pfam" id="PF01381">
    <property type="entry name" value="HTH_3"/>
    <property type="match status" value="1"/>
</dbReference>
<evidence type="ECO:0000313" key="3">
    <source>
        <dbReference type="EMBL" id="MCZ8532043.1"/>
    </source>
</evidence>
<dbReference type="Pfam" id="PF07883">
    <property type="entry name" value="Cupin_2"/>
    <property type="match status" value="1"/>
</dbReference>
<dbReference type="InterPro" id="IPR010982">
    <property type="entry name" value="Lambda_DNA-bd_dom_sf"/>
</dbReference>
<dbReference type="GO" id="GO:0003677">
    <property type="term" value="F:DNA binding"/>
    <property type="evidence" value="ECO:0007669"/>
    <property type="project" value="UniProtKB-KW"/>
</dbReference>
<dbReference type="CDD" id="cd02209">
    <property type="entry name" value="cupin_XRE_C"/>
    <property type="match status" value="1"/>
</dbReference>
<organism evidence="3 4">
    <name type="scientific">Psychrobacillus psychrodurans</name>
    <dbReference type="NCBI Taxonomy" id="126157"/>
    <lineage>
        <taxon>Bacteria</taxon>
        <taxon>Bacillati</taxon>
        <taxon>Bacillota</taxon>
        <taxon>Bacilli</taxon>
        <taxon>Bacillales</taxon>
        <taxon>Bacillaceae</taxon>
        <taxon>Psychrobacillus</taxon>
    </lineage>
</organism>
<dbReference type="PANTHER" id="PTHR46797">
    <property type="entry name" value="HTH-TYPE TRANSCRIPTIONAL REGULATOR"/>
    <property type="match status" value="1"/>
</dbReference>
<reference evidence="3" key="1">
    <citation type="submission" date="2022-05" db="EMBL/GenBank/DDBJ databases">
        <authorList>
            <person name="Colautti A."/>
            <person name="Iacumin L."/>
        </authorList>
    </citation>
    <scope>NUCLEOTIDE SEQUENCE</scope>
    <source>
        <strain evidence="3">DSM 30747</strain>
    </source>
</reference>
<keyword evidence="4" id="KW-1185">Reference proteome</keyword>
<dbReference type="PROSITE" id="PS50943">
    <property type="entry name" value="HTH_CROC1"/>
    <property type="match status" value="1"/>
</dbReference>
<dbReference type="GO" id="GO:0003700">
    <property type="term" value="F:DNA-binding transcription factor activity"/>
    <property type="evidence" value="ECO:0007669"/>
    <property type="project" value="TreeGrafter"/>
</dbReference>
<dbReference type="SMART" id="SM00530">
    <property type="entry name" value="HTH_XRE"/>
    <property type="match status" value="1"/>
</dbReference>
<feature type="domain" description="HTH cro/C1-type" evidence="2">
    <location>
        <begin position="15"/>
        <end position="69"/>
    </location>
</feature>
<dbReference type="Gene3D" id="2.60.120.10">
    <property type="entry name" value="Jelly Rolls"/>
    <property type="match status" value="1"/>
</dbReference>
<name>A0A9X3L600_9BACI</name>
<keyword evidence="1" id="KW-0238">DNA-binding</keyword>
<dbReference type="InterPro" id="IPR013096">
    <property type="entry name" value="Cupin_2"/>
</dbReference>
<dbReference type="AlphaFoldDB" id="A0A9X3L600"/>
<dbReference type="RefSeq" id="WP_269920713.1">
    <property type="nucleotide sequence ID" value="NZ_JAMKBI010000001.1"/>
</dbReference>
<proteinExistence type="predicted"/>
<dbReference type="InterPro" id="IPR050807">
    <property type="entry name" value="TransReg_Diox_bact_type"/>
</dbReference>
<evidence type="ECO:0000256" key="1">
    <source>
        <dbReference type="ARBA" id="ARBA00023125"/>
    </source>
</evidence>
<dbReference type="InterPro" id="IPR001387">
    <property type="entry name" value="Cro/C1-type_HTH"/>
</dbReference>
<dbReference type="SUPFAM" id="SSF51182">
    <property type="entry name" value="RmlC-like cupins"/>
    <property type="match status" value="1"/>
</dbReference>
<dbReference type="Gene3D" id="1.10.260.40">
    <property type="entry name" value="lambda repressor-like DNA-binding domains"/>
    <property type="match status" value="1"/>
</dbReference>